<dbReference type="GO" id="GO:0006886">
    <property type="term" value="P:intracellular protein transport"/>
    <property type="evidence" value="ECO:0007669"/>
    <property type="project" value="InterPro"/>
</dbReference>
<feature type="domain" description="Beta-adaptin appendage C-terminal subdomain" evidence="8">
    <location>
        <begin position="816"/>
        <end position="920"/>
    </location>
</feature>
<dbReference type="Pfam" id="PF09066">
    <property type="entry name" value="B2-adapt-app_C"/>
    <property type="match status" value="1"/>
</dbReference>
<protein>
    <recommendedName>
        <fullName evidence="6">AP complex subunit beta</fullName>
    </recommendedName>
</protein>
<dbReference type="InterPro" id="IPR015151">
    <property type="entry name" value="B-adaptin_app_sub_C"/>
</dbReference>
<dbReference type="InterPro" id="IPR016024">
    <property type="entry name" value="ARM-type_fold"/>
</dbReference>
<evidence type="ECO:0000256" key="7">
    <source>
        <dbReference type="SAM" id="MobiDB-lite"/>
    </source>
</evidence>
<reference evidence="9 10" key="1">
    <citation type="submission" date="2015-02" db="EMBL/GenBank/DDBJ databases">
        <authorList>
            <person name="Chooi Y.-H."/>
        </authorList>
    </citation>
    <scope>NUCLEOTIDE SEQUENCE [LARGE SCALE GENOMIC DNA]</scope>
    <source>
        <strain evidence="9">E3</strain>
    </source>
</reference>
<dbReference type="SUPFAM" id="SSF49348">
    <property type="entry name" value="Clathrin adaptor appendage domain"/>
    <property type="match status" value="1"/>
</dbReference>
<dbReference type="STRING" id="37360.A0A0G4IMT6"/>
<dbReference type="InterPro" id="IPR026739">
    <property type="entry name" value="AP_beta"/>
</dbReference>
<dbReference type="Gene3D" id="2.60.40.1150">
    <property type="match status" value="1"/>
</dbReference>
<dbReference type="FunFam" id="1.25.10.10:FF:000002">
    <property type="entry name" value="AP complex subunit beta"/>
    <property type="match status" value="1"/>
</dbReference>
<evidence type="ECO:0000259" key="8">
    <source>
        <dbReference type="SMART" id="SM01020"/>
    </source>
</evidence>
<evidence type="ECO:0000313" key="10">
    <source>
        <dbReference type="Proteomes" id="UP000039324"/>
    </source>
</evidence>
<dbReference type="GO" id="GO:0012505">
    <property type="term" value="C:endomembrane system"/>
    <property type="evidence" value="ECO:0007669"/>
    <property type="project" value="UniProtKB-SubCell"/>
</dbReference>
<dbReference type="InterPro" id="IPR009028">
    <property type="entry name" value="Coatomer/calthrin_app_sub_C"/>
</dbReference>
<dbReference type="InterPro" id="IPR013037">
    <property type="entry name" value="Clathrin_b-adaptin_app_Ig-like"/>
</dbReference>
<dbReference type="GO" id="GO:0016192">
    <property type="term" value="P:vesicle-mediated transport"/>
    <property type="evidence" value="ECO:0007669"/>
    <property type="project" value="InterPro"/>
</dbReference>
<dbReference type="SMART" id="SM00185">
    <property type="entry name" value="ARM"/>
    <property type="match status" value="2"/>
</dbReference>
<evidence type="ECO:0000256" key="5">
    <source>
        <dbReference type="ARBA" id="ARBA00023136"/>
    </source>
</evidence>
<dbReference type="EMBL" id="CDSF01000068">
    <property type="protein sequence ID" value="CEO96536.1"/>
    <property type="molecule type" value="Genomic_DNA"/>
</dbReference>
<evidence type="ECO:0000313" key="9">
    <source>
        <dbReference type="EMBL" id="CEO96536.1"/>
    </source>
</evidence>
<dbReference type="PIRSF" id="PIRSF002291">
    <property type="entry name" value="AP_complex_beta"/>
    <property type="match status" value="1"/>
</dbReference>
<accession>A0A0G4IMT6</accession>
<dbReference type="SMART" id="SM01020">
    <property type="entry name" value="B2-adapt-app_C"/>
    <property type="match status" value="1"/>
</dbReference>
<sequence length="923" mass="102272">MVGGGGSDGKYFQNTTKKGEVKDLADELNSLDKTVVKEAVKKARDVIAAMTVGKDVSSLFPHVIKSMQTDNIELKKLIYLYIISYARSNPDKAILVVNTFQKDAGNLTPNPLVRALAIRTMGCIRVDRITEYLCEPLEHALNDSDPYVRKTAAVCTAKLFDINQQLVEDRGFIDKLREMISDNNPTVVANAVASLSEISSTAKSDVFKITSSTLHKLLTALNECTEWGQVFILDSLSKYVPTSTEAEDIIERVSPRLQHANSAVVMSAIKLVINYIPLVQSEETKAALQRKLAPPLVTLLSAEPEIQYVALRNINLIVQKYPDILSKEVRVFFCKYNDPVYVKMEKLDVMMKLVSVSNVDQVLLEFKEYAQEVDVDFVRRAVRAIGRAAIKLEPSAEKCIRVLLDLISTKVNYVVQEAVIVIKDIFRRYPNRYEGVIVNLCENLDSLDEPEAKSAMIWIIGEYAERIEDAAERLESWIDTFEDETAQVQLSLLTATVKLFLKRPEAAQELVRRVLDLSTERSDNPDLRDRGYVYWRLLSTDPAAAKKIVVALKPVISDDTGKLPDEALDVLLKNVATLASVYHKTPDSFIKGAGDVVFHLTDEKNAQSSEEEEESEEDEDEDEEEEEDEEETEEDEEEQDSSDEEHAAKDKAAKSKRGGAAAAPKPVVDLLDIGSMSVAAAPPPSAAVSVQAFASGFPPTKKYPVNVDKVPLQLQTSFTRKNRAAFMELTIENRGQAPVTQAAVQFNENFVGVLPASPVQLQGPIPPGQSGIGYVQLKDDGPCSTAKSRPGQVQAAIKTDLGVGYFVTPFLPHVLFAEDGILDKQSFPLLWQEIDDAEECQLPAGQPEQVIEKLARINVVSLARVQNATKGLCVYLALRLKNVHILVEAAFSPTQTTFTFKSKDETLRSYAVKSVQHYVAEAQ</sequence>
<dbReference type="Gene3D" id="3.30.310.10">
    <property type="entry name" value="TATA-Binding Protein"/>
    <property type="match status" value="1"/>
</dbReference>
<dbReference type="GO" id="GO:0030131">
    <property type="term" value="C:clathrin adaptor complex"/>
    <property type="evidence" value="ECO:0007669"/>
    <property type="project" value="InterPro"/>
</dbReference>
<dbReference type="Proteomes" id="UP000039324">
    <property type="component" value="Unassembled WGS sequence"/>
</dbReference>
<evidence type="ECO:0000256" key="4">
    <source>
        <dbReference type="ARBA" id="ARBA00022927"/>
    </source>
</evidence>
<feature type="region of interest" description="Disordered" evidence="7">
    <location>
        <begin position="603"/>
        <end position="663"/>
    </location>
</feature>
<comment type="similarity">
    <text evidence="2 6">Belongs to the adaptor complexes large subunit family.</text>
</comment>
<dbReference type="AlphaFoldDB" id="A0A0G4IMT6"/>
<dbReference type="Pfam" id="PF01602">
    <property type="entry name" value="Adaptin_N"/>
    <property type="match status" value="1"/>
</dbReference>
<dbReference type="InterPro" id="IPR000225">
    <property type="entry name" value="Armadillo"/>
</dbReference>
<dbReference type="SUPFAM" id="SSF48371">
    <property type="entry name" value="ARM repeat"/>
    <property type="match status" value="1"/>
</dbReference>
<dbReference type="InterPro" id="IPR002553">
    <property type="entry name" value="Clathrin/coatomer_adapt-like_N"/>
</dbReference>
<evidence type="ECO:0000256" key="2">
    <source>
        <dbReference type="ARBA" id="ARBA00006613"/>
    </source>
</evidence>
<dbReference type="GO" id="GO:0030276">
    <property type="term" value="F:clathrin binding"/>
    <property type="evidence" value="ECO:0007669"/>
    <property type="project" value="InterPro"/>
</dbReference>
<comment type="subcellular location">
    <subcellularLocation>
        <location evidence="1">Endomembrane system</location>
    </subcellularLocation>
</comment>
<dbReference type="GO" id="GO:0031410">
    <property type="term" value="C:cytoplasmic vesicle"/>
    <property type="evidence" value="ECO:0007669"/>
    <property type="project" value="UniProtKB-ARBA"/>
</dbReference>
<feature type="compositionally biased region" description="Basic and acidic residues" evidence="7">
    <location>
        <begin position="644"/>
        <end position="653"/>
    </location>
</feature>
<evidence type="ECO:0000256" key="1">
    <source>
        <dbReference type="ARBA" id="ARBA00004308"/>
    </source>
</evidence>
<name>A0A0G4IMT6_PLABS</name>
<keyword evidence="3 6" id="KW-0813">Transport</keyword>
<dbReference type="InterPro" id="IPR012295">
    <property type="entry name" value="TBP_dom_sf"/>
</dbReference>
<dbReference type="InterPro" id="IPR016342">
    <property type="entry name" value="AP_complex_bsu_1_2_4"/>
</dbReference>
<proteinExistence type="inferred from homology"/>
<evidence type="ECO:0000256" key="6">
    <source>
        <dbReference type="PIRNR" id="PIRNR002291"/>
    </source>
</evidence>
<dbReference type="PANTHER" id="PTHR11134">
    <property type="entry name" value="ADAPTOR COMPLEX SUBUNIT BETA FAMILY MEMBER"/>
    <property type="match status" value="1"/>
</dbReference>
<dbReference type="InterPro" id="IPR013041">
    <property type="entry name" value="Clathrin_app_Ig-like_sf"/>
</dbReference>
<dbReference type="OMA" id="NPPEVQW"/>
<feature type="compositionally biased region" description="Acidic residues" evidence="7">
    <location>
        <begin position="609"/>
        <end position="643"/>
    </location>
</feature>
<keyword evidence="5 6" id="KW-0472">Membrane</keyword>
<dbReference type="SUPFAM" id="SSF55711">
    <property type="entry name" value="Subdomain of clathrin and coatomer appendage domain"/>
    <property type="match status" value="1"/>
</dbReference>
<dbReference type="InterPro" id="IPR011989">
    <property type="entry name" value="ARM-like"/>
</dbReference>
<organism evidence="9 10">
    <name type="scientific">Plasmodiophora brassicae</name>
    <name type="common">Clubroot disease agent</name>
    <dbReference type="NCBI Taxonomy" id="37360"/>
    <lineage>
        <taxon>Eukaryota</taxon>
        <taxon>Sar</taxon>
        <taxon>Rhizaria</taxon>
        <taxon>Endomyxa</taxon>
        <taxon>Phytomyxea</taxon>
        <taxon>Plasmodiophorida</taxon>
        <taxon>Plasmodiophoridae</taxon>
        <taxon>Plasmodiophora</taxon>
    </lineage>
</organism>
<keyword evidence="4 6" id="KW-0653">Protein transport</keyword>
<dbReference type="OrthoDB" id="10254310at2759"/>
<dbReference type="Gene3D" id="1.25.10.10">
    <property type="entry name" value="Leucine-rich Repeat Variant"/>
    <property type="match status" value="1"/>
</dbReference>
<gene>
    <name evidence="9" type="ORF">PBRA_005145</name>
</gene>
<keyword evidence="10" id="KW-1185">Reference proteome</keyword>
<evidence type="ECO:0000256" key="3">
    <source>
        <dbReference type="ARBA" id="ARBA00022448"/>
    </source>
</evidence>